<evidence type="ECO:0000256" key="4">
    <source>
        <dbReference type="SAM" id="Phobius"/>
    </source>
</evidence>
<dbReference type="GO" id="GO:0015920">
    <property type="term" value="P:lipopolysaccharide transport"/>
    <property type="evidence" value="ECO:0007669"/>
    <property type="project" value="TreeGrafter"/>
</dbReference>
<dbReference type="PANTHER" id="PTHR30413">
    <property type="entry name" value="INNER MEMBRANE TRANSPORT PERMEASE"/>
    <property type="match status" value="1"/>
</dbReference>
<keyword evidence="3" id="KW-0813">Transport</keyword>
<dbReference type="eggNOG" id="COG1682">
    <property type="taxonomic scope" value="Bacteria"/>
</dbReference>
<dbReference type="KEGG" id="pami:JCM7686_3035"/>
<dbReference type="PATRIC" id="fig|1367847.3.peg.3054"/>
<feature type="transmembrane region" description="Helical" evidence="4">
    <location>
        <begin position="263"/>
        <end position="281"/>
    </location>
</feature>
<protein>
    <submittedName>
        <fullName evidence="5">ABC transporter, permease protein</fullName>
    </submittedName>
</protein>
<accession>S5YY23</accession>
<evidence type="ECO:0000313" key="5">
    <source>
        <dbReference type="EMBL" id="AGT10071.1"/>
    </source>
</evidence>
<sequence length="294" mass="32755">MIARTAFGKRRAPQTSARILVMFTSRRSRNILEATFTTLALIYHLAVYNLRKDHRNAVIGLLVTILQSSIFIIGFMAMYLIFGVKKSPLRGDFILYIMSGVFVFMINSRTAGAVSSAGSSLDTMVKHAPMNTAVTISGAMLSSLYQQTVSILVILWAYHTLVTPITIERPVAAYGMVLLSWLCGGAVGLIFLSIRSWSAQTGKIVTTLYQRMNMIFSGKMFVANAMPAMLLPMFTWNPLFHIIDQTRGFVFINYTPHNTNLSYPIYVTLAVFMIGLMAEFVTRRSVSVSWSAGR</sequence>
<dbReference type="EMBL" id="CP006650">
    <property type="protein sequence ID" value="AGT10071.1"/>
    <property type="molecule type" value="Genomic_DNA"/>
</dbReference>
<dbReference type="Proteomes" id="UP000015480">
    <property type="component" value="Chromosome"/>
</dbReference>
<feature type="transmembrane region" description="Helical" evidence="4">
    <location>
        <begin position="57"/>
        <end position="81"/>
    </location>
</feature>
<dbReference type="AlphaFoldDB" id="S5YY23"/>
<gene>
    <name evidence="5" type="ORF">JCM7686_3035</name>
</gene>
<evidence type="ECO:0000256" key="2">
    <source>
        <dbReference type="ARBA" id="ARBA00007783"/>
    </source>
</evidence>
<keyword evidence="4" id="KW-1133">Transmembrane helix</keyword>
<comment type="subcellular location">
    <subcellularLocation>
        <location evidence="1">Cell inner membrane</location>
        <topology evidence="1">Multi-pass membrane protein</topology>
    </subcellularLocation>
</comment>
<evidence type="ECO:0000256" key="1">
    <source>
        <dbReference type="ARBA" id="ARBA00004429"/>
    </source>
</evidence>
<dbReference type="STRING" id="1367847.JCM7686_3035"/>
<feature type="transmembrane region" description="Helical" evidence="4">
    <location>
        <begin position="171"/>
        <end position="194"/>
    </location>
</feature>
<dbReference type="GO" id="GO:0005886">
    <property type="term" value="C:plasma membrane"/>
    <property type="evidence" value="ECO:0007669"/>
    <property type="project" value="UniProtKB-SubCell"/>
</dbReference>
<keyword evidence="4" id="KW-0472">Membrane</keyword>
<reference evidence="5 6" key="1">
    <citation type="journal article" date="2014" name="BMC Genomics">
        <title>Architecture and functions of a multipartite genome of the methylotrophic bacterium Paracoccus aminophilus JCM 7686, containing primary and secondary chromids.</title>
        <authorList>
            <person name="Dziewit L."/>
            <person name="Czarnecki J."/>
            <person name="Wibberg D."/>
            <person name="Radlinska M."/>
            <person name="Mrozek P."/>
            <person name="Szymczak M."/>
            <person name="Schluter A."/>
            <person name="Puhler A."/>
            <person name="Bartosik D."/>
        </authorList>
    </citation>
    <scope>NUCLEOTIDE SEQUENCE [LARGE SCALE GENOMIC DNA]</scope>
    <source>
        <strain evidence="5">JCM 7686</strain>
    </source>
</reference>
<dbReference type="HOGENOM" id="CLU_1018961_0_0_5"/>
<proteinExistence type="inferred from homology"/>
<keyword evidence="4" id="KW-0812">Transmembrane</keyword>
<comment type="similarity">
    <text evidence="2">Belongs to the ABC-2 integral membrane protein family.</text>
</comment>
<evidence type="ECO:0000256" key="3">
    <source>
        <dbReference type="ARBA" id="ARBA00022448"/>
    </source>
</evidence>
<feature type="transmembrane region" description="Helical" evidence="4">
    <location>
        <begin position="133"/>
        <end position="159"/>
    </location>
</feature>
<feature type="transmembrane region" description="Helical" evidence="4">
    <location>
        <begin position="221"/>
        <end position="243"/>
    </location>
</feature>
<keyword evidence="6" id="KW-1185">Reference proteome</keyword>
<evidence type="ECO:0000313" key="6">
    <source>
        <dbReference type="Proteomes" id="UP000015480"/>
    </source>
</evidence>
<feature type="transmembrane region" description="Helical" evidence="4">
    <location>
        <begin position="93"/>
        <end position="112"/>
    </location>
</feature>
<dbReference type="PANTHER" id="PTHR30413:SF8">
    <property type="entry name" value="TRANSPORT PERMEASE PROTEIN"/>
    <property type="match status" value="1"/>
</dbReference>
<name>S5YY23_PARAH</name>
<organism evidence="5 6">
    <name type="scientific">Paracoccus aminophilus JCM 7686</name>
    <dbReference type="NCBI Taxonomy" id="1367847"/>
    <lineage>
        <taxon>Bacteria</taxon>
        <taxon>Pseudomonadati</taxon>
        <taxon>Pseudomonadota</taxon>
        <taxon>Alphaproteobacteria</taxon>
        <taxon>Rhodobacterales</taxon>
        <taxon>Paracoccaceae</taxon>
        <taxon>Paracoccus</taxon>
    </lineage>
</organism>